<dbReference type="InterPro" id="IPR020904">
    <property type="entry name" value="Sc_DH/Rdtase_CS"/>
</dbReference>
<name>A0A9D1MMJ4_9FIRM</name>
<dbReference type="Pfam" id="PF00106">
    <property type="entry name" value="adh_short"/>
    <property type="match status" value="1"/>
</dbReference>
<dbReference type="PANTHER" id="PTHR42760:SF115">
    <property type="entry name" value="3-OXOACYL-[ACYL-CARRIER-PROTEIN] REDUCTASE FABG"/>
    <property type="match status" value="1"/>
</dbReference>
<gene>
    <name evidence="4" type="ORF">IAB07_03450</name>
</gene>
<accession>A0A9D1MMJ4</accession>
<dbReference type="InterPro" id="IPR002347">
    <property type="entry name" value="SDR_fam"/>
</dbReference>
<dbReference type="Proteomes" id="UP000824145">
    <property type="component" value="Unassembled WGS sequence"/>
</dbReference>
<evidence type="ECO:0000256" key="2">
    <source>
        <dbReference type="ARBA" id="ARBA00023002"/>
    </source>
</evidence>
<reference evidence="4" key="2">
    <citation type="journal article" date="2021" name="PeerJ">
        <title>Extensive microbial diversity within the chicken gut microbiome revealed by metagenomics and culture.</title>
        <authorList>
            <person name="Gilroy R."/>
            <person name="Ravi A."/>
            <person name="Getino M."/>
            <person name="Pursley I."/>
            <person name="Horton D.L."/>
            <person name="Alikhan N.F."/>
            <person name="Baker D."/>
            <person name="Gharbi K."/>
            <person name="Hall N."/>
            <person name="Watson M."/>
            <person name="Adriaenssens E.M."/>
            <person name="Foster-Nyarko E."/>
            <person name="Jarju S."/>
            <person name="Secka A."/>
            <person name="Antonio M."/>
            <person name="Oren A."/>
            <person name="Chaudhuri R.R."/>
            <person name="La Ragione R."/>
            <person name="Hildebrand F."/>
            <person name="Pallen M.J."/>
        </authorList>
    </citation>
    <scope>NUCLEOTIDE SEQUENCE</scope>
    <source>
        <strain evidence="4">9366</strain>
    </source>
</reference>
<dbReference type="PROSITE" id="PS00061">
    <property type="entry name" value="ADH_SHORT"/>
    <property type="match status" value="1"/>
</dbReference>
<dbReference type="PRINTS" id="PR00081">
    <property type="entry name" value="GDHRDH"/>
</dbReference>
<sequence>MQWQGKVAVITGAGGVLCSEIAKEYAKAGASVALLDINLQAAQKAAEEINAAGGRAKAYKADCLSKSSLEEAHKAILSDMGKCDLLINGAGGNSPKGTATKDVHAEMGEGDVSFFDLAAEGVDFVFRLNFLSAFLTTQVFAGDMIGRAGNIVNISSMNAYRPLTRIPAYSGAKASISNFTQWLAVYFAKSGIRVNAIAPGFFVTNQNRGLLFDKNGEPTARTRKILAGTPMGRFGEASEIMGALEWLTDNDKASFITGIVIPIDGGFSAYSGV</sequence>
<dbReference type="NCBIfam" id="NF006132">
    <property type="entry name" value="PRK08277.1"/>
    <property type="match status" value="1"/>
</dbReference>
<dbReference type="PRINTS" id="PR00080">
    <property type="entry name" value="SDRFAMILY"/>
</dbReference>
<keyword evidence="2" id="KW-0560">Oxidoreductase</keyword>
<dbReference type="GO" id="GO:0016616">
    <property type="term" value="F:oxidoreductase activity, acting on the CH-OH group of donors, NAD or NADP as acceptor"/>
    <property type="evidence" value="ECO:0007669"/>
    <property type="project" value="TreeGrafter"/>
</dbReference>
<dbReference type="SUPFAM" id="SSF51735">
    <property type="entry name" value="NAD(P)-binding Rossmann-fold domains"/>
    <property type="match status" value="1"/>
</dbReference>
<comment type="caution">
    <text evidence="4">The sequence shown here is derived from an EMBL/GenBank/DDBJ whole genome shotgun (WGS) entry which is preliminary data.</text>
</comment>
<comment type="similarity">
    <text evidence="1 3">Belongs to the short-chain dehydrogenases/reductases (SDR) family.</text>
</comment>
<evidence type="ECO:0000313" key="5">
    <source>
        <dbReference type="Proteomes" id="UP000824145"/>
    </source>
</evidence>
<dbReference type="EMBL" id="DVNJ01000018">
    <property type="protein sequence ID" value="HIU62808.1"/>
    <property type="molecule type" value="Genomic_DNA"/>
</dbReference>
<protein>
    <submittedName>
        <fullName evidence="4">SDR family oxidoreductase</fullName>
    </submittedName>
</protein>
<evidence type="ECO:0000313" key="4">
    <source>
        <dbReference type="EMBL" id="HIU62808.1"/>
    </source>
</evidence>
<dbReference type="PANTHER" id="PTHR42760">
    <property type="entry name" value="SHORT-CHAIN DEHYDROGENASES/REDUCTASES FAMILY MEMBER"/>
    <property type="match status" value="1"/>
</dbReference>
<dbReference type="InterPro" id="IPR036291">
    <property type="entry name" value="NAD(P)-bd_dom_sf"/>
</dbReference>
<evidence type="ECO:0000256" key="1">
    <source>
        <dbReference type="ARBA" id="ARBA00006484"/>
    </source>
</evidence>
<organism evidence="4 5">
    <name type="scientific">Candidatus Caccalectryoclostridium excrementigallinarum</name>
    <dbReference type="NCBI Taxonomy" id="2840710"/>
    <lineage>
        <taxon>Bacteria</taxon>
        <taxon>Bacillati</taxon>
        <taxon>Bacillota</taxon>
        <taxon>Clostridia</taxon>
        <taxon>Christensenellales</taxon>
        <taxon>Christensenellaceae</taxon>
        <taxon>Christensenellaceae incertae sedis</taxon>
        <taxon>Candidatus Caccalectryoclostridium</taxon>
    </lineage>
</organism>
<dbReference type="Gene3D" id="3.40.50.720">
    <property type="entry name" value="NAD(P)-binding Rossmann-like Domain"/>
    <property type="match status" value="1"/>
</dbReference>
<proteinExistence type="inferred from homology"/>
<evidence type="ECO:0000256" key="3">
    <source>
        <dbReference type="RuleBase" id="RU000363"/>
    </source>
</evidence>
<dbReference type="AlphaFoldDB" id="A0A9D1MMJ4"/>
<reference evidence="4" key="1">
    <citation type="submission" date="2020-10" db="EMBL/GenBank/DDBJ databases">
        <authorList>
            <person name="Gilroy R."/>
        </authorList>
    </citation>
    <scope>NUCLEOTIDE SEQUENCE</scope>
    <source>
        <strain evidence="4">9366</strain>
    </source>
</reference>